<protein>
    <submittedName>
        <fullName evidence="1 2">Uncharacterized protein</fullName>
    </submittedName>
</protein>
<reference evidence="2" key="2">
    <citation type="submission" date="2020-05" db="UniProtKB">
        <authorList>
            <consortium name="EnsemblMetazoa"/>
        </authorList>
    </citation>
    <scope>IDENTIFICATION</scope>
</reference>
<name>A0A084VK47_ANOSI</name>
<sequence length="124" mass="13491">MKVNEASARGSTGCAFNQRKRAHLDPLDAARRHVYSIFPPPGHVRETWIVDSPKGCCKMVDFEGVFECACAHVLADAMANDKGTTADTWVGRNTSLTFANAAASTVVLRVLLHSGQHYGKDMDN</sequence>
<organism evidence="1">
    <name type="scientific">Anopheles sinensis</name>
    <name type="common">Mosquito</name>
    <dbReference type="NCBI Taxonomy" id="74873"/>
    <lineage>
        <taxon>Eukaryota</taxon>
        <taxon>Metazoa</taxon>
        <taxon>Ecdysozoa</taxon>
        <taxon>Arthropoda</taxon>
        <taxon>Hexapoda</taxon>
        <taxon>Insecta</taxon>
        <taxon>Pterygota</taxon>
        <taxon>Neoptera</taxon>
        <taxon>Endopterygota</taxon>
        <taxon>Diptera</taxon>
        <taxon>Nematocera</taxon>
        <taxon>Culicoidea</taxon>
        <taxon>Culicidae</taxon>
        <taxon>Anophelinae</taxon>
        <taxon>Anopheles</taxon>
    </lineage>
</organism>
<reference evidence="1 3" key="1">
    <citation type="journal article" date="2014" name="BMC Genomics">
        <title>Genome sequence of Anopheles sinensis provides insight into genetics basis of mosquito competence for malaria parasites.</title>
        <authorList>
            <person name="Zhou D."/>
            <person name="Zhang D."/>
            <person name="Ding G."/>
            <person name="Shi L."/>
            <person name="Hou Q."/>
            <person name="Ye Y."/>
            <person name="Xu Y."/>
            <person name="Zhou H."/>
            <person name="Xiong C."/>
            <person name="Li S."/>
            <person name="Yu J."/>
            <person name="Hong S."/>
            <person name="Yu X."/>
            <person name="Zou P."/>
            <person name="Chen C."/>
            <person name="Chang X."/>
            <person name="Wang W."/>
            <person name="Lv Y."/>
            <person name="Sun Y."/>
            <person name="Ma L."/>
            <person name="Shen B."/>
            <person name="Zhu C."/>
        </authorList>
    </citation>
    <scope>NUCLEOTIDE SEQUENCE [LARGE SCALE GENOMIC DNA]</scope>
</reference>
<dbReference type="EnsemblMetazoa" id="ASIC005694-RA">
    <property type="protein sequence ID" value="ASIC005694-PA"/>
    <property type="gene ID" value="ASIC005694"/>
</dbReference>
<dbReference type="Proteomes" id="UP000030765">
    <property type="component" value="Unassembled WGS sequence"/>
</dbReference>
<dbReference type="AlphaFoldDB" id="A0A084VK47"/>
<evidence type="ECO:0000313" key="2">
    <source>
        <dbReference type="EnsemblMetazoa" id="ASIC005694-PA"/>
    </source>
</evidence>
<evidence type="ECO:0000313" key="3">
    <source>
        <dbReference type="Proteomes" id="UP000030765"/>
    </source>
</evidence>
<gene>
    <name evidence="1" type="ORF">ZHAS_00005694</name>
</gene>
<keyword evidence="3" id="KW-1185">Reference proteome</keyword>
<evidence type="ECO:0000313" key="1">
    <source>
        <dbReference type="EMBL" id="KFB38341.1"/>
    </source>
</evidence>
<dbReference type="EMBL" id="KE524943">
    <property type="protein sequence ID" value="KFB38341.1"/>
    <property type="molecule type" value="Genomic_DNA"/>
</dbReference>
<dbReference type="EMBL" id="ATLV01014110">
    <property type="status" value="NOT_ANNOTATED_CDS"/>
    <property type="molecule type" value="Genomic_DNA"/>
</dbReference>
<proteinExistence type="predicted"/>
<dbReference type="VEuPathDB" id="VectorBase:ASIC005694"/>
<accession>A0A084VK47</accession>